<keyword evidence="9" id="KW-1185">Reference proteome</keyword>
<evidence type="ECO:0000256" key="1">
    <source>
        <dbReference type="ARBA" id="ARBA00001231"/>
    </source>
</evidence>
<comment type="catalytic activity">
    <reaction evidence="1">
        <text>Hydrolysis of terminal non-reducing N-acetyl-D-hexosamine residues in N-acetyl-beta-D-hexosaminides.</text>
        <dbReference type="EC" id="3.2.1.52"/>
    </reaction>
</comment>
<comment type="similarity">
    <text evidence="2">Belongs to the glycosyl hydrolase 3 family.</text>
</comment>
<dbReference type="EMBL" id="CP076128">
    <property type="protein sequence ID" value="QWG07680.1"/>
    <property type="molecule type" value="Genomic_DNA"/>
</dbReference>
<keyword evidence="5" id="KW-0326">Glycosidase</keyword>
<dbReference type="InterPro" id="IPR001764">
    <property type="entry name" value="Glyco_hydro_3_N"/>
</dbReference>
<dbReference type="PANTHER" id="PTHR30480">
    <property type="entry name" value="BETA-HEXOSAMINIDASE-RELATED"/>
    <property type="match status" value="1"/>
</dbReference>
<accession>A0ABX8GVR0</accession>
<organism evidence="8 9">
    <name type="scientific">Flammeovirga kamogawensis</name>
    <dbReference type="NCBI Taxonomy" id="373891"/>
    <lineage>
        <taxon>Bacteria</taxon>
        <taxon>Pseudomonadati</taxon>
        <taxon>Bacteroidota</taxon>
        <taxon>Cytophagia</taxon>
        <taxon>Cytophagales</taxon>
        <taxon>Flammeovirgaceae</taxon>
        <taxon>Flammeovirga</taxon>
    </lineage>
</organism>
<evidence type="ECO:0000259" key="7">
    <source>
        <dbReference type="Pfam" id="PF01915"/>
    </source>
</evidence>
<proteinExistence type="inferred from homology"/>
<evidence type="ECO:0000313" key="8">
    <source>
        <dbReference type="EMBL" id="QWG07680.1"/>
    </source>
</evidence>
<evidence type="ECO:0000313" key="9">
    <source>
        <dbReference type="Proteomes" id="UP000682802"/>
    </source>
</evidence>
<sequence>MNAQHKVYPKYFDASKEDLVWVDSVWNSLSDNEKIAQLFVVPFYSPKSYNEVSMLVRKYNVGGVIFFKGRAEDQVNAINRLNGIAKTPLIYTLDAEWGLGMRLPKDGISYPYAMTLGAIENDELIYRMTEQISTQLKRVGVKVSYGPVADLNNNPLNPVINYRSFGENKERVAKKSIQYMRGLQDNNVVAVAKHFPGHGDTNIDSHKDLPIIPHSVKRLDSLELYPFSKLIEAGVGGVMSAHLQVPVWDDKTSSLSHKIIQEVLRDSLGFNGLIFTDGILMDAVTKQYKGYGKADAQALVAGNDVIEFTNHIDKAIKEVKIQINKGNLTWHQIDEKGYRMLLMKRWVGAHKQEMLSISHLNEDLHPLEANQLIQEISDEAVTVLENKKQILPLSVNSGKIAIVNIGANYKEMSKDFRSKGLDVSNFFLSKYATESEVVQFTKTLQKYDVIVTQVGGLYMSQKVKDIAVELTNHKPTATMKFPYGITYSTLKYFDITNKWQNQIVVFLGNAYTLRTFKGIENSSGLLLTYQNNQALRKAVSKVILGEIQPKGTLPVTIDKRFKEGLGLKSFDDHHVKRVNSEELNVQEVPKINKQND</sequence>
<dbReference type="RefSeq" id="WP_158631125.1">
    <property type="nucleotide sequence ID" value="NZ_CP076128.1"/>
</dbReference>
<evidence type="ECO:0000256" key="4">
    <source>
        <dbReference type="ARBA" id="ARBA00022801"/>
    </source>
</evidence>
<dbReference type="Pfam" id="PF01915">
    <property type="entry name" value="Glyco_hydro_3_C"/>
    <property type="match status" value="1"/>
</dbReference>
<dbReference type="Pfam" id="PF00933">
    <property type="entry name" value="Glyco_hydro_3"/>
    <property type="match status" value="1"/>
</dbReference>
<name>A0ABX8GVR0_9BACT</name>
<dbReference type="InterPro" id="IPR002772">
    <property type="entry name" value="Glyco_hydro_3_C"/>
</dbReference>
<dbReference type="SUPFAM" id="SSF52279">
    <property type="entry name" value="Beta-D-glucan exohydrolase, C-terminal domain"/>
    <property type="match status" value="1"/>
</dbReference>
<dbReference type="PANTHER" id="PTHR30480:SF13">
    <property type="entry name" value="BETA-HEXOSAMINIDASE"/>
    <property type="match status" value="1"/>
</dbReference>
<dbReference type="InterPro" id="IPR036962">
    <property type="entry name" value="Glyco_hydro_3_N_sf"/>
</dbReference>
<feature type="domain" description="Glycoside hydrolase family 3 C-terminal" evidence="7">
    <location>
        <begin position="382"/>
        <end position="563"/>
    </location>
</feature>
<dbReference type="GO" id="GO:0016787">
    <property type="term" value="F:hydrolase activity"/>
    <property type="evidence" value="ECO:0007669"/>
    <property type="project" value="UniProtKB-KW"/>
</dbReference>
<dbReference type="InterPro" id="IPR017853">
    <property type="entry name" value="GH"/>
</dbReference>
<evidence type="ECO:0000256" key="3">
    <source>
        <dbReference type="ARBA" id="ARBA00012663"/>
    </source>
</evidence>
<dbReference type="Gene3D" id="3.20.20.300">
    <property type="entry name" value="Glycoside hydrolase, family 3, N-terminal domain"/>
    <property type="match status" value="1"/>
</dbReference>
<evidence type="ECO:0000259" key="6">
    <source>
        <dbReference type="Pfam" id="PF00933"/>
    </source>
</evidence>
<protein>
    <recommendedName>
        <fullName evidence="3">beta-N-acetylhexosaminidase</fullName>
        <ecNumber evidence="3">3.2.1.52</ecNumber>
    </recommendedName>
</protein>
<dbReference type="InterPro" id="IPR050226">
    <property type="entry name" value="NagZ_Beta-hexosaminidase"/>
</dbReference>
<dbReference type="Proteomes" id="UP000682802">
    <property type="component" value="Chromosome 1"/>
</dbReference>
<dbReference type="InterPro" id="IPR036881">
    <property type="entry name" value="Glyco_hydro_3_C_sf"/>
</dbReference>
<dbReference type="EC" id="3.2.1.52" evidence="3"/>
<evidence type="ECO:0000256" key="5">
    <source>
        <dbReference type="ARBA" id="ARBA00023295"/>
    </source>
</evidence>
<evidence type="ECO:0000256" key="2">
    <source>
        <dbReference type="ARBA" id="ARBA00005336"/>
    </source>
</evidence>
<dbReference type="Gene3D" id="3.40.50.1700">
    <property type="entry name" value="Glycoside hydrolase family 3 C-terminal domain"/>
    <property type="match status" value="1"/>
</dbReference>
<feature type="domain" description="Glycoside hydrolase family 3 N-terminal" evidence="6">
    <location>
        <begin position="32"/>
        <end position="341"/>
    </location>
</feature>
<reference evidence="8 9" key="1">
    <citation type="submission" date="2021-05" db="EMBL/GenBank/DDBJ databases">
        <title>Comparative genomic studies on the polysaccharide-degrading batcterial strains of the Flammeovirga genus.</title>
        <authorList>
            <person name="Zewei F."/>
            <person name="Zheng Z."/>
            <person name="Yu L."/>
            <person name="Ruyue G."/>
            <person name="Yanhong M."/>
            <person name="Yuanyuan C."/>
            <person name="Jingyan G."/>
            <person name="Wenjun H."/>
        </authorList>
    </citation>
    <scope>NUCLEOTIDE SEQUENCE [LARGE SCALE GENOMIC DNA]</scope>
    <source>
        <strain evidence="8 9">YS10</strain>
    </source>
</reference>
<keyword evidence="4 8" id="KW-0378">Hydrolase</keyword>
<dbReference type="SUPFAM" id="SSF51445">
    <property type="entry name" value="(Trans)glycosidases"/>
    <property type="match status" value="1"/>
</dbReference>
<gene>
    <name evidence="8" type="ORF">KM029_01720</name>
</gene>